<evidence type="ECO:0000256" key="5">
    <source>
        <dbReference type="ARBA" id="ARBA00022723"/>
    </source>
</evidence>
<evidence type="ECO:0000259" key="11">
    <source>
        <dbReference type="Pfam" id="PF00266"/>
    </source>
</evidence>
<reference evidence="12" key="1">
    <citation type="submission" date="2021-04" db="EMBL/GenBank/DDBJ databases">
        <title>Proteiniclasticum sedimins sp. nov., an obligate anaerobic bacterium isolated from anaerobic sludge.</title>
        <authorList>
            <person name="Liu J."/>
        </authorList>
    </citation>
    <scope>NUCLEOTIDE SEQUENCE</scope>
    <source>
        <strain evidence="12">BAD-10</strain>
    </source>
</reference>
<accession>A0A941CPQ6</accession>
<evidence type="ECO:0000256" key="7">
    <source>
        <dbReference type="ARBA" id="ARBA00023004"/>
    </source>
</evidence>
<proteinExistence type="inferred from homology"/>
<dbReference type="Proteomes" id="UP000675379">
    <property type="component" value="Unassembled WGS sequence"/>
</dbReference>
<evidence type="ECO:0000313" key="12">
    <source>
        <dbReference type="EMBL" id="MBR0575528.1"/>
    </source>
</evidence>
<comment type="caution">
    <text evidence="12">The sequence shown here is derived from an EMBL/GenBank/DDBJ whole genome shotgun (WGS) entry which is preliminary data.</text>
</comment>
<dbReference type="SUPFAM" id="SSF53383">
    <property type="entry name" value="PLP-dependent transferases"/>
    <property type="match status" value="1"/>
</dbReference>
<dbReference type="GO" id="GO:0051536">
    <property type="term" value="F:iron-sulfur cluster binding"/>
    <property type="evidence" value="ECO:0007669"/>
    <property type="project" value="UniProtKB-KW"/>
</dbReference>
<organism evidence="12 13">
    <name type="scientific">Proteiniclasticum sediminis</name>
    <dbReference type="NCBI Taxonomy" id="2804028"/>
    <lineage>
        <taxon>Bacteria</taxon>
        <taxon>Bacillati</taxon>
        <taxon>Bacillota</taxon>
        <taxon>Clostridia</taxon>
        <taxon>Eubacteriales</taxon>
        <taxon>Clostridiaceae</taxon>
        <taxon>Proteiniclasticum</taxon>
    </lineage>
</organism>
<dbReference type="AlphaFoldDB" id="A0A941CPQ6"/>
<dbReference type="InterPro" id="IPR000192">
    <property type="entry name" value="Aminotrans_V_dom"/>
</dbReference>
<dbReference type="GO" id="GO:0046872">
    <property type="term" value="F:metal ion binding"/>
    <property type="evidence" value="ECO:0007669"/>
    <property type="project" value="UniProtKB-KW"/>
</dbReference>
<keyword evidence="7" id="KW-0408">Iron</keyword>
<dbReference type="Pfam" id="PF00266">
    <property type="entry name" value="Aminotran_5"/>
    <property type="match status" value="1"/>
</dbReference>
<dbReference type="Gene3D" id="1.10.260.50">
    <property type="match status" value="1"/>
</dbReference>
<evidence type="ECO:0000313" key="13">
    <source>
        <dbReference type="Proteomes" id="UP000675379"/>
    </source>
</evidence>
<dbReference type="PROSITE" id="PS00595">
    <property type="entry name" value="AA_TRANSFER_CLASS_5"/>
    <property type="match status" value="1"/>
</dbReference>
<sequence length="384" mass="42113">MSNPMIYMDHAATTPMDPEVWKAMVPYLQQSYGNPSSVYSFAREGKQALTKVREIAARLLGAKAREIYFTSGGTEAINWALKGIAWGNQRRGRHIISTAVEHHATLHALEFLEKQGFEVTLLPVDEQGFLHLEDLRDAIREDTVLVSVMAANNEIGTIYPLKEIGALCRDKGVIFHTDAVQAMGVLDLNVEELNIDLLSVSAHKFHGPKGVGFLYVRGGIVIENLLHGGNQERGRRSGTENVAAIAGMGKALESLSHRKAALSRMTDLRDRMIEEILLLPGTRLNGPRGALRLPNNVNVSFRNLEGETLLMNLDLAGVMASSGSACTSGSIEESHVLKAIGVEEDFIRGSLRLTLGEATTEEEVLQVLELLRSLTARLRSLKRS</sequence>
<dbReference type="EC" id="2.8.1.7" evidence="3"/>
<dbReference type="FunFam" id="3.40.640.10:FF:000084">
    <property type="entry name" value="IscS-like cysteine desulfurase"/>
    <property type="match status" value="1"/>
</dbReference>
<gene>
    <name evidence="12" type="ORF">KCG48_04145</name>
</gene>
<evidence type="ECO:0000256" key="10">
    <source>
        <dbReference type="RuleBase" id="RU004504"/>
    </source>
</evidence>
<dbReference type="RefSeq" id="WP_211800045.1">
    <property type="nucleotide sequence ID" value="NZ_JAGSCS010000003.1"/>
</dbReference>
<dbReference type="InterPro" id="IPR015424">
    <property type="entry name" value="PyrdxlP-dep_Trfase"/>
</dbReference>
<name>A0A941CPQ6_9CLOT</name>
<comment type="cofactor">
    <cofactor evidence="1 10">
        <name>pyridoxal 5'-phosphate</name>
        <dbReference type="ChEBI" id="CHEBI:597326"/>
    </cofactor>
</comment>
<evidence type="ECO:0000256" key="4">
    <source>
        <dbReference type="ARBA" id="ARBA00022679"/>
    </source>
</evidence>
<dbReference type="PIRSF" id="PIRSF005572">
    <property type="entry name" value="NifS"/>
    <property type="match status" value="1"/>
</dbReference>
<evidence type="ECO:0000256" key="9">
    <source>
        <dbReference type="ARBA" id="ARBA00050776"/>
    </source>
</evidence>
<feature type="domain" description="Aminotransferase class V" evidence="11">
    <location>
        <begin position="6"/>
        <end position="366"/>
    </location>
</feature>
<keyword evidence="6" id="KW-0663">Pyridoxal phosphate</keyword>
<dbReference type="InterPro" id="IPR020578">
    <property type="entry name" value="Aminotrans_V_PyrdxlP_BS"/>
</dbReference>
<comment type="similarity">
    <text evidence="2">Belongs to the class-V pyridoxal-phosphate-dependent aminotransferase family. NifS/IscS subfamily.</text>
</comment>
<dbReference type="InterPro" id="IPR015421">
    <property type="entry name" value="PyrdxlP-dep_Trfase_major"/>
</dbReference>
<evidence type="ECO:0000256" key="8">
    <source>
        <dbReference type="ARBA" id="ARBA00023014"/>
    </source>
</evidence>
<comment type="catalytic activity">
    <reaction evidence="9">
        <text>(sulfur carrier)-H + L-cysteine = (sulfur carrier)-SH + L-alanine</text>
        <dbReference type="Rhea" id="RHEA:43892"/>
        <dbReference type="Rhea" id="RHEA-COMP:14737"/>
        <dbReference type="Rhea" id="RHEA-COMP:14739"/>
        <dbReference type="ChEBI" id="CHEBI:29917"/>
        <dbReference type="ChEBI" id="CHEBI:35235"/>
        <dbReference type="ChEBI" id="CHEBI:57972"/>
        <dbReference type="ChEBI" id="CHEBI:64428"/>
        <dbReference type="EC" id="2.8.1.7"/>
    </reaction>
</comment>
<evidence type="ECO:0000256" key="6">
    <source>
        <dbReference type="ARBA" id="ARBA00022898"/>
    </source>
</evidence>
<dbReference type="InterPro" id="IPR016454">
    <property type="entry name" value="Cysteine_dSase"/>
</dbReference>
<dbReference type="GO" id="GO:0031071">
    <property type="term" value="F:cysteine desulfurase activity"/>
    <property type="evidence" value="ECO:0007669"/>
    <property type="project" value="UniProtKB-EC"/>
</dbReference>
<keyword evidence="8" id="KW-0411">Iron-sulfur</keyword>
<dbReference type="PANTHER" id="PTHR11601:SF34">
    <property type="entry name" value="CYSTEINE DESULFURASE"/>
    <property type="match status" value="1"/>
</dbReference>
<keyword evidence="13" id="KW-1185">Reference proteome</keyword>
<dbReference type="Gene3D" id="3.90.1150.10">
    <property type="entry name" value="Aspartate Aminotransferase, domain 1"/>
    <property type="match status" value="1"/>
</dbReference>
<keyword evidence="4" id="KW-0808">Transferase</keyword>
<evidence type="ECO:0000256" key="2">
    <source>
        <dbReference type="ARBA" id="ARBA00006490"/>
    </source>
</evidence>
<dbReference type="NCBIfam" id="NF002806">
    <property type="entry name" value="PRK02948.1"/>
    <property type="match status" value="1"/>
</dbReference>
<evidence type="ECO:0000256" key="1">
    <source>
        <dbReference type="ARBA" id="ARBA00001933"/>
    </source>
</evidence>
<dbReference type="EMBL" id="JAGSCS010000003">
    <property type="protein sequence ID" value="MBR0575528.1"/>
    <property type="molecule type" value="Genomic_DNA"/>
</dbReference>
<protein>
    <recommendedName>
        <fullName evidence="3">cysteine desulfurase</fullName>
        <ecNumber evidence="3">2.8.1.7</ecNumber>
    </recommendedName>
</protein>
<keyword evidence="5" id="KW-0479">Metal-binding</keyword>
<dbReference type="Gene3D" id="3.40.640.10">
    <property type="entry name" value="Type I PLP-dependent aspartate aminotransferase-like (Major domain)"/>
    <property type="match status" value="1"/>
</dbReference>
<evidence type="ECO:0000256" key="3">
    <source>
        <dbReference type="ARBA" id="ARBA00012239"/>
    </source>
</evidence>
<dbReference type="InterPro" id="IPR015422">
    <property type="entry name" value="PyrdxlP-dep_Trfase_small"/>
</dbReference>
<dbReference type="PANTHER" id="PTHR11601">
    <property type="entry name" value="CYSTEINE DESULFURYLASE FAMILY MEMBER"/>
    <property type="match status" value="1"/>
</dbReference>